<evidence type="ECO:0000313" key="2">
    <source>
        <dbReference type="EMBL" id="PNW81075.1"/>
    </source>
</evidence>
<dbReference type="SUPFAM" id="SSF52833">
    <property type="entry name" value="Thioredoxin-like"/>
    <property type="match status" value="1"/>
</dbReference>
<proteinExistence type="predicted"/>
<keyword evidence="3" id="KW-1185">Reference proteome</keyword>
<dbReference type="SUPFAM" id="SSF47616">
    <property type="entry name" value="GST C-terminal domain-like"/>
    <property type="match status" value="1"/>
</dbReference>
<dbReference type="CDD" id="cd00570">
    <property type="entry name" value="GST_N_family"/>
    <property type="match status" value="1"/>
</dbReference>
<accession>A0A2K3DKL6</accession>
<feature type="region of interest" description="Disordered" evidence="1">
    <location>
        <begin position="337"/>
        <end position="379"/>
    </location>
</feature>
<dbReference type="Gramene" id="PNW81075">
    <property type="protein sequence ID" value="PNW81075"/>
    <property type="gene ID" value="CHLRE_07g342100v5"/>
</dbReference>
<feature type="compositionally biased region" description="Low complexity" evidence="1">
    <location>
        <begin position="355"/>
        <end position="371"/>
    </location>
</feature>
<dbReference type="Proteomes" id="UP000006906">
    <property type="component" value="Chromosome 7"/>
</dbReference>
<dbReference type="OMA" id="ISHYCEK"/>
<dbReference type="GeneID" id="66054129"/>
<sequence length="379" mass="39835">MYAAPLHQLVSIPASHYCDRARWALDLAGIPFAEYGWPPLLHYRGTMPSGGKSVPVLIAPRGDAAAVAAAAHAVSDVDARPITLPGKVPAGGNGDGQGNAKAGAKPRSPPKPGVLVDSADIVQYAHLRFLERAQRAQAKQGSGGAGAGVASSGGAAAATAGGDDGGAGESPLYPSDPAQRKEVYELEELFGRRLGVWTRVIAYQWLFQDRGMALDTLGLRQTGTMSGWKLLGLRILFPIIRTGVSKGLRVNAESAAKALERTRELFREVEARLARPGSNGYLVGGRFTAADLAFAAMASPVLSPPQYGAYLPPQEAWPSDFPLHELRRTPAGQYALRMYAQHRKPQAPPDPQPQPLAAASASASASASDPAGLSKQSRL</sequence>
<dbReference type="EMBL" id="CM008968">
    <property type="protein sequence ID" value="PNW81075.1"/>
    <property type="molecule type" value="Genomic_DNA"/>
</dbReference>
<dbReference type="KEGG" id="cre:CHLRE_07g342100v5"/>
<dbReference type="InterPro" id="IPR036249">
    <property type="entry name" value="Thioredoxin-like_sf"/>
</dbReference>
<evidence type="ECO:0000256" key="1">
    <source>
        <dbReference type="SAM" id="MobiDB-lite"/>
    </source>
</evidence>
<feature type="region of interest" description="Disordered" evidence="1">
    <location>
        <begin position="141"/>
        <end position="176"/>
    </location>
</feature>
<dbReference type="InParanoid" id="A0A2K3DKL6"/>
<feature type="region of interest" description="Disordered" evidence="1">
    <location>
        <begin position="84"/>
        <end position="112"/>
    </location>
</feature>
<dbReference type="OrthoDB" id="9988732at2759"/>
<dbReference type="Pfam" id="PF13410">
    <property type="entry name" value="GST_C_2"/>
    <property type="match status" value="1"/>
</dbReference>
<dbReference type="InterPro" id="IPR036282">
    <property type="entry name" value="Glutathione-S-Trfase_C_sf"/>
</dbReference>
<gene>
    <name evidence="2" type="ORF">CHLRE_07g342100v5</name>
</gene>
<reference evidence="2 3" key="1">
    <citation type="journal article" date="2007" name="Science">
        <title>The Chlamydomonas genome reveals the evolution of key animal and plant functions.</title>
        <authorList>
            <person name="Merchant S.S."/>
            <person name="Prochnik S.E."/>
            <person name="Vallon O."/>
            <person name="Harris E.H."/>
            <person name="Karpowicz S.J."/>
            <person name="Witman G.B."/>
            <person name="Terry A."/>
            <person name="Salamov A."/>
            <person name="Fritz-Laylin L.K."/>
            <person name="Marechal-Drouard L."/>
            <person name="Marshall W.F."/>
            <person name="Qu L.H."/>
            <person name="Nelson D.R."/>
            <person name="Sanderfoot A.A."/>
            <person name="Spalding M.H."/>
            <person name="Kapitonov V.V."/>
            <person name="Ren Q."/>
            <person name="Ferris P."/>
            <person name="Lindquist E."/>
            <person name="Shapiro H."/>
            <person name="Lucas S.M."/>
            <person name="Grimwood J."/>
            <person name="Schmutz J."/>
            <person name="Cardol P."/>
            <person name="Cerutti H."/>
            <person name="Chanfreau G."/>
            <person name="Chen C.L."/>
            <person name="Cognat V."/>
            <person name="Croft M.T."/>
            <person name="Dent R."/>
            <person name="Dutcher S."/>
            <person name="Fernandez E."/>
            <person name="Fukuzawa H."/>
            <person name="Gonzalez-Ballester D."/>
            <person name="Gonzalez-Halphen D."/>
            <person name="Hallmann A."/>
            <person name="Hanikenne M."/>
            <person name="Hippler M."/>
            <person name="Inwood W."/>
            <person name="Jabbari K."/>
            <person name="Kalanon M."/>
            <person name="Kuras R."/>
            <person name="Lefebvre P.A."/>
            <person name="Lemaire S.D."/>
            <person name="Lobanov A.V."/>
            <person name="Lohr M."/>
            <person name="Manuell A."/>
            <person name="Meier I."/>
            <person name="Mets L."/>
            <person name="Mittag M."/>
            <person name="Mittelmeier T."/>
            <person name="Moroney J.V."/>
            <person name="Moseley J."/>
            <person name="Napoli C."/>
            <person name="Nedelcu A.M."/>
            <person name="Niyogi K."/>
            <person name="Novoselov S.V."/>
            <person name="Paulsen I.T."/>
            <person name="Pazour G."/>
            <person name="Purton S."/>
            <person name="Ral J.P."/>
            <person name="Riano-Pachon D.M."/>
            <person name="Riekhof W."/>
            <person name="Rymarquis L."/>
            <person name="Schroda M."/>
            <person name="Stern D."/>
            <person name="Umen J."/>
            <person name="Willows R."/>
            <person name="Wilson N."/>
            <person name="Zimmer S.L."/>
            <person name="Allmer J."/>
            <person name="Balk J."/>
            <person name="Bisova K."/>
            <person name="Chen C.J."/>
            <person name="Elias M."/>
            <person name="Gendler K."/>
            <person name="Hauser C."/>
            <person name="Lamb M.R."/>
            <person name="Ledford H."/>
            <person name="Long J.C."/>
            <person name="Minagawa J."/>
            <person name="Page M.D."/>
            <person name="Pan J."/>
            <person name="Pootakham W."/>
            <person name="Roje S."/>
            <person name="Rose A."/>
            <person name="Stahlberg E."/>
            <person name="Terauchi A.M."/>
            <person name="Yang P."/>
            <person name="Ball S."/>
            <person name="Bowler C."/>
            <person name="Dieckmann C.L."/>
            <person name="Gladyshev V.N."/>
            <person name="Green P."/>
            <person name="Jorgensen R."/>
            <person name="Mayfield S."/>
            <person name="Mueller-Roeber B."/>
            <person name="Rajamani S."/>
            <person name="Sayre R.T."/>
            <person name="Brokstein P."/>
            <person name="Dubchak I."/>
            <person name="Goodstein D."/>
            <person name="Hornick L."/>
            <person name="Huang Y.W."/>
            <person name="Jhaveri J."/>
            <person name="Luo Y."/>
            <person name="Martinez D."/>
            <person name="Ngau W.C."/>
            <person name="Otillar B."/>
            <person name="Poliakov A."/>
            <person name="Porter A."/>
            <person name="Szajkowski L."/>
            <person name="Werner G."/>
            <person name="Zhou K."/>
            <person name="Grigoriev I.V."/>
            <person name="Rokhsar D.S."/>
            <person name="Grossman A.R."/>
        </authorList>
    </citation>
    <scope>NUCLEOTIDE SEQUENCE [LARGE SCALE GENOMIC DNA]</scope>
    <source>
        <strain evidence="3">CC-503</strain>
    </source>
</reference>
<feature type="compositionally biased region" description="Low complexity" evidence="1">
    <location>
        <begin position="148"/>
        <end position="161"/>
    </location>
</feature>
<organism evidence="2 3">
    <name type="scientific">Chlamydomonas reinhardtii</name>
    <name type="common">Chlamydomonas smithii</name>
    <dbReference type="NCBI Taxonomy" id="3055"/>
    <lineage>
        <taxon>Eukaryota</taxon>
        <taxon>Viridiplantae</taxon>
        <taxon>Chlorophyta</taxon>
        <taxon>core chlorophytes</taxon>
        <taxon>Chlorophyceae</taxon>
        <taxon>CS clade</taxon>
        <taxon>Chlamydomonadales</taxon>
        <taxon>Chlamydomonadaceae</taxon>
        <taxon>Chlamydomonas</taxon>
    </lineage>
</organism>
<evidence type="ECO:0000313" key="3">
    <source>
        <dbReference type="Proteomes" id="UP000006906"/>
    </source>
</evidence>
<dbReference type="RefSeq" id="XP_042922931.1">
    <property type="nucleotide sequence ID" value="XM_043064375.1"/>
</dbReference>
<dbReference type="Gene3D" id="1.20.1050.10">
    <property type="match status" value="1"/>
</dbReference>
<name>A0A2K3DKL6_CHLRE</name>
<protein>
    <submittedName>
        <fullName evidence="2">Uncharacterized protein</fullName>
    </submittedName>
</protein>
<dbReference type="AlphaFoldDB" id="A0A2K3DKL6"/>